<keyword evidence="1" id="KW-0677">Repeat</keyword>
<dbReference type="Pfam" id="PF00013">
    <property type="entry name" value="KH_1"/>
    <property type="match status" value="3"/>
</dbReference>
<sequence>MEKSEFVKVARDLKGYVIGRRGCVINEIMDKSGATVSTQSKEEEGFTISGNQEQRECAKKLILQKVEQRRKSEFVEVPRNLKRYVIGTGGVVIKEISQKSGARVSQTMEEEGFTISGNQEQRARARQLILEKVQAVQDRNLKAEEVSSGELVEIPEKYIGLVFGKKGKNLKDISTHTGTKLVGKDNGVFIVRGTPEQRVQAKVRIKEKIHHSPFEASKTDWNKWRTTLARLSTENNSATDCWSGRLVSWIIFIVFLMTDTDPQDERKLYSP</sequence>
<feature type="domain" description="K Homology" evidence="3">
    <location>
        <begin position="146"/>
        <end position="210"/>
    </location>
</feature>
<name>A0ABN8QN10_9CNID</name>
<organism evidence="4 5">
    <name type="scientific">Porites evermanni</name>
    <dbReference type="NCBI Taxonomy" id="104178"/>
    <lineage>
        <taxon>Eukaryota</taxon>
        <taxon>Metazoa</taxon>
        <taxon>Cnidaria</taxon>
        <taxon>Anthozoa</taxon>
        <taxon>Hexacorallia</taxon>
        <taxon>Scleractinia</taxon>
        <taxon>Fungiina</taxon>
        <taxon>Poritidae</taxon>
        <taxon>Porites</taxon>
    </lineage>
</organism>
<reference evidence="4 5" key="1">
    <citation type="submission" date="2022-05" db="EMBL/GenBank/DDBJ databases">
        <authorList>
            <consortium name="Genoscope - CEA"/>
            <person name="William W."/>
        </authorList>
    </citation>
    <scope>NUCLEOTIDE SEQUENCE [LARGE SCALE GENOMIC DNA]</scope>
</reference>
<dbReference type="InterPro" id="IPR036612">
    <property type="entry name" value="KH_dom_type_1_sf"/>
</dbReference>
<dbReference type="Proteomes" id="UP001159427">
    <property type="component" value="Unassembled WGS sequence"/>
</dbReference>
<dbReference type="PROSITE" id="PS50084">
    <property type="entry name" value="KH_TYPE_1"/>
    <property type="match status" value="3"/>
</dbReference>
<evidence type="ECO:0000256" key="1">
    <source>
        <dbReference type="ARBA" id="ARBA00022737"/>
    </source>
</evidence>
<evidence type="ECO:0000259" key="3">
    <source>
        <dbReference type="SMART" id="SM00322"/>
    </source>
</evidence>
<comment type="caution">
    <text evidence="4">The sequence shown here is derived from an EMBL/GenBank/DDBJ whole genome shotgun (WGS) entry which is preliminary data.</text>
</comment>
<dbReference type="Gene3D" id="3.30.1370.10">
    <property type="entry name" value="K Homology domain, type 1"/>
    <property type="match status" value="3"/>
</dbReference>
<dbReference type="EMBL" id="CALNXI010001379">
    <property type="protein sequence ID" value="CAH3167023.1"/>
    <property type="molecule type" value="Genomic_DNA"/>
</dbReference>
<dbReference type="SMART" id="SM00322">
    <property type="entry name" value="KH"/>
    <property type="match status" value="3"/>
</dbReference>
<protein>
    <recommendedName>
        <fullName evidence="3">K Homology domain-containing protein</fullName>
    </recommendedName>
</protein>
<accession>A0ABN8QN10</accession>
<dbReference type="InterPro" id="IPR004087">
    <property type="entry name" value="KH_dom"/>
</dbReference>
<feature type="domain" description="K Homology" evidence="3">
    <location>
        <begin position="1"/>
        <end position="67"/>
    </location>
</feature>
<evidence type="ECO:0000256" key="2">
    <source>
        <dbReference type="PROSITE-ProRule" id="PRU00117"/>
    </source>
</evidence>
<keyword evidence="5" id="KW-1185">Reference proteome</keyword>
<dbReference type="CDD" id="cd00105">
    <property type="entry name" value="KH-I"/>
    <property type="match status" value="3"/>
</dbReference>
<evidence type="ECO:0000313" key="4">
    <source>
        <dbReference type="EMBL" id="CAH3167023.1"/>
    </source>
</evidence>
<gene>
    <name evidence="4" type="ORF">PEVE_00005883</name>
</gene>
<keyword evidence="2" id="KW-0694">RNA-binding</keyword>
<feature type="domain" description="K Homology" evidence="3">
    <location>
        <begin position="69"/>
        <end position="134"/>
    </location>
</feature>
<dbReference type="SUPFAM" id="SSF54791">
    <property type="entry name" value="Eukaryotic type KH-domain (KH-domain type I)"/>
    <property type="match status" value="3"/>
</dbReference>
<proteinExistence type="predicted"/>
<dbReference type="PANTHER" id="PTHR10288">
    <property type="entry name" value="KH DOMAIN CONTAINING RNA BINDING PROTEIN"/>
    <property type="match status" value="1"/>
</dbReference>
<dbReference type="InterPro" id="IPR004088">
    <property type="entry name" value="KH_dom_type_1"/>
</dbReference>
<evidence type="ECO:0000313" key="5">
    <source>
        <dbReference type="Proteomes" id="UP001159427"/>
    </source>
</evidence>